<dbReference type="Proteomes" id="UP001335737">
    <property type="component" value="Unassembled WGS sequence"/>
</dbReference>
<dbReference type="CDD" id="cd00761">
    <property type="entry name" value="Glyco_tranf_GTA_type"/>
    <property type="match status" value="1"/>
</dbReference>
<dbReference type="RefSeq" id="WP_327609467.1">
    <property type="nucleotide sequence ID" value="NZ_JARZFX010000023.1"/>
</dbReference>
<dbReference type="Gene3D" id="3.90.550.10">
    <property type="entry name" value="Spore Coat Polysaccharide Biosynthesis Protein SpsA, Chain A"/>
    <property type="match status" value="1"/>
</dbReference>
<dbReference type="PANTHER" id="PTHR22916">
    <property type="entry name" value="GLYCOSYLTRANSFERASE"/>
    <property type="match status" value="1"/>
</dbReference>
<dbReference type="EC" id="2.4.-.-" evidence="3"/>
<dbReference type="GO" id="GO:0016757">
    <property type="term" value="F:glycosyltransferase activity"/>
    <property type="evidence" value="ECO:0007669"/>
    <property type="project" value="UniProtKB-KW"/>
</dbReference>
<evidence type="ECO:0000256" key="1">
    <source>
        <dbReference type="ARBA" id="ARBA00006739"/>
    </source>
</evidence>
<sequence length="657" mass="75914">MFTQIKKIITVPLDWLLYTVLNEKQRKFLTDRFSDEQKEKLKRLINGKKQVQRQKLKQIKSHLYNLGFTKRGLSELEDFYYTTKDAQLKRLAAWELTLWHVNKYNTDGAEQALEYIAAAITGEKDDNQLRRAAIIRAECLETLNQKEEGKRVLKDMLTFQKHPDLYLALSNLEESIEEREKWINKAMDFYGIQPVFFSSNTDEVIYDDLKTVPTDTKIENGPKVSVILPAYKAETGIVTAIESILSQTWQNIELLIVDDCSPDNTVSVVKEYMEKDSRIKLFTTPVNSGPYIARNIALKEAAGEYVTINDSDDWSHSQKIEKQVQHLIENKHIIANTSEHARLTEELKLYRRGTPGKYIFPNMSSIMFRRAQVIEKVGFWDSVRFAADGEFKRRLIKVFGKHAYVDLKTGPLSLPRQSVSSLTGSSAFGYNGFFMGVRKEYVESFEFYHKHAETLYYPFPQVSRPYSVPEPMWPKREEKLAGNRHFDIVIASDYRIVNAESAAVKEIHKHAAAGKRIGLIQMYHYNLNAKKEMTPEVRKLIDGNQVQMLVYGEKITSDVLTIINPIVLENWQKYIPTIEAKTINVIVNEIPVVSASKRKLYELKDCVKHMHAYFSETGTWYPIDTSIRESLVNYVTDDLHLINLASEDWENRSSDGE</sequence>
<protein>
    <submittedName>
        <fullName evidence="3">Glycosyltransferase</fullName>
        <ecNumber evidence="3">2.4.-.-</ecNumber>
    </submittedName>
</protein>
<reference evidence="3 4" key="1">
    <citation type="journal article" date="2024" name="Int. J. Syst. Evol. Microbiol.">
        <title>Virgibacillus tibetensis sp. nov., isolated from salt lake on the Tibetan Plateau of China.</title>
        <authorList>
            <person name="Phurbu D."/>
            <person name="Liu Z.-X."/>
            <person name="Wang R."/>
            <person name="Zheng Y.-Y."/>
            <person name="Liu H.-C."/>
            <person name="Zhou Y.-G."/>
            <person name="Yu Y.-J."/>
            <person name="Li A.-H."/>
        </authorList>
    </citation>
    <scope>NUCLEOTIDE SEQUENCE [LARGE SCALE GENOMIC DNA]</scope>
    <source>
        <strain evidence="3 4">C22-A2</strain>
    </source>
</reference>
<dbReference type="SUPFAM" id="SSF53448">
    <property type="entry name" value="Nucleotide-diphospho-sugar transferases"/>
    <property type="match status" value="1"/>
</dbReference>
<keyword evidence="3" id="KW-0328">Glycosyltransferase</keyword>
<accession>A0ABU6KLY5</accession>
<dbReference type="InterPro" id="IPR001173">
    <property type="entry name" value="Glyco_trans_2-like"/>
</dbReference>
<comment type="similarity">
    <text evidence="1">Belongs to the glycosyltransferase 2 family.</text>
</comment>
<organism evidence="3 4">
    <name type="scientific">Virgibacillus tibetensis</name>
    <dbReference type="NCBI Taxonomy" id="3042313"/>
    <lineage>
        <taxon>Bacteria</taxon>
        <taxon>Bacillati</taxon>
        <taxon>Bacillota</taxon>
        <taxon>Bacilli</taxon>
        <taxon>Bacillales</taxon>
        <taxon>Bacillaceae</taxon>
        <taxon>Virgibacillus</taxon>
    </lineage>
</organism>
<dbReference type="EMBL" id="JARZFX010000023">
    <property type="protein sequence ID" value="MEC5425934.1"/>
    <property type="molecule type" value="Genomic_DNA"/>
</dbReference>
<feature type="domain" description="Glycosyltransferase 2-like" evidence="2">
    <location>
        <begin position="225"/>
        <end position="338"/>
    </location>
</feature>
<keyword evidence="3" id="KW-0808">Transferase</keyword>
<dbReference type="InterPro" id="IPR029044">
    <property type="entry name" value="Nucleotide-diphossugar_trans"/>
</dbReference>
<evidence type="ECO:0000259" key="2">
    <source>
        <dbReference type="Pfam" id="PF00535"/>
    </source>
</evidence>
<evidence type="ECO:0000313" key="3">
    <source>
        <dbReference type="EMBL" id="MEC5425934.1"/>
    </source>
</evidence>
<dbReference type="Pfam" id="PF00535">
    <property type="entry name" value="Glycos_transf_2"/>
    <property type="match status" value="1"/>
</dbReference>
<gene>
    <name evidence="3" type="ORF">QGM71_21005</name>
</gene>
<keyword evidence="4" id="KW-1185">Reference proteome</keyword>
<dbReference type="PANTHER" id="PTHR22916:SF3">
    <property type="entry name" value="UDP-GLCNAC:BETAGAL BETA-1,3-N-ACETYLGLUCOSAMINYLTRANSFERASE-LIKE PROTEIN 1"/>
    <property type="match status" value="1"/>
</dbReference>
<name>A0ABU6KLY5_9BACI</name>
<comment type="caution">
    <text evidence="3">The sequence shown here is derived from an EMBL/GenBank/DDBJ whole genome shotgun (WGS) entry which is preliminary data.</text>
</comment>
<evidence type="ECO:0000313" key="4">
    <source>
        <dbReference type="Proteomes" id="UP001335737"/>
    </source>
</evidence>
<proteinExistence type="inferred from homology"/>